<proteinExistence type="predicted"/>
<protein>
    <submittedName>
        <fullName evidence="4">Helix-turn-helix transcriptional regulator</fullName>
    </submittedName>
</protein>
<dbReference type="PROSITE" id="PS50943">
    <property type="entry name" value="HTH_CROC1"/>
    <property type="match status" value="1"/>
</dbReference>
<comment type="caution">
    <text evidence="4">The sequence shown here is derived from an EMBL/GenBank/DDBJ whole genome shotgun (WGS) entry which is preliminary data.</text>
</comment>
<feature type="transmembrane region" description="Helical" evidence="2">
    <location>
        <begin position="98"/>
        <end position="120"/>
    </location>
</feature>
<dbReference type="PANTHER" id="PTHR46558">
    <property type="entry name" value="TRACRIPTIONAL REGULATORY PROTEIN-RELATED-RELATED"/>
    <property type="match status" value="1"/>
</dbReference>
<dbReference type="GO" id="GO:0003677">
    <property type="term" value="F:DNA binding"/>
    <property type="evidence" value="ECO:0007669"/>
    <property type="project" value="UniProtKB-KW"/>
</dbReference>
<reference evidence="4" key="1">
    <citation type="submission" date="2021-02" db="EMBL/GenBank/DDBJ databases">
        <title>Infant gut strain persistence is associated with maternal origin, phylogeny, and functional potential including surface adhesion and iron acquisition.</title>
        <authorList>
            <person name="Lou Y.C."/>
        </authorList>
    </citation>
    <scope>NUCLEOTIDE SEQUENCE</scope>
    <source>
        <strain evidence="4">L2_039_000G1_dasL2_039_000G1_concoct_11</strain>
    </source>
</reference>
<evidence type="ECO:0000313" key="4">
    <source>
        <dbReference type="EMBL" id="MBS6940140.1"/>
    </source>
</evidence>
<dbReference type="PANTHER" id="PTHR46558:SF4">
    <property type="entry name" value="DNA-BIDING PHAGE PROTEIN"/>
    <property type="match status" value="1"/>
</dbReference>
<feature type="transmembrane region" description="Helical" evidence="2">
    <location>
        <begin position="336"/>
        <end position="355"/>
    </location>
</feature>
<dbReference type="Gene3D" id="1.10.260.40">
    <property type="entry name" value="lambda repressor-like DNA-binding domains"/>
    <property type="match status" value="1"/>
</dbReference>
<dbReference type="EMBL" id="JAGZSV010000012">
    <property type="protein sequence ID" value="MBS6940140.1"/>
    <property type="molecule type" value="Genomic_DNA"/>
</dbReference>
<dbReference type="InterPro" id="IPR010982">
    <property type="entry name" value="Lambda_DNA-bd_dom_sf"/>
</dbReference>
<dbReference type="AlphaFoldDB" id="A0A943YUX9"/>
<feature type="transmembrane region" description="Helical" evidence="2">
    <location>
        <begin position="126"/>
        <end position="149"/>
    </location>
</feature>
<organism evidence="4 5">
    <name type="scientific">Slackia piriformis</name>
    <dbReference type="NCBI Taxonomy" id="626934"/>
    <lineage>
        <taxon>Bacteria</taxon>
        <taxon>Bacillati</taxon>
        <taxon>Actinomycetota</taxon>
        <taxon>Coriobacteriia</taxon>
        <taxon>Eggerthellales</taxon>
        <taxon>Eggerthellaceae</taxon>
        <taxon>Slackia</taxon>
    </lineage>
</organism>
<keyword evidence="2" id="KW-1133">Transmembrane helix</keyword>
<dbReference type="CDD" id="cd00093">
    <property type="entry name" value="HTH_XRE"/>
    <property type="match status" value="1"/>
</dbReference>
<evidence type="ECO:0000259" key="3">
    <source>
        <dbReference type="PROSITE" id="PS50943"/>
    </source>
</evidence>
<gene>
    <name evidence="4" type="ORF">KH142_01395</name>
</gene>
<dbReference type="SUPFAM" id="SSF47413">
    <property type="entry name" value="lambda repressor-like DNA-binding domains"/>
    <property type="match status" value="1"/>
</dbReference>
<dbReference type="Pfam" id="PF01381">
    <property type="entry name" value="HTH_3"/>
    <property type="match status" value="1"/>
</dbReference>
<name>A0A943YUX9_9ACTN</name>
<dbReference type="Proteomes" id="UP000727506">
    <property type="component" value="Unassembled WGS sequence"/>
</dbReference>
<dbReference type="SMART" id="SM00530">
    <property type="entry name" value="HTH_XRE"/>
    <property type="match status" value="1"/>
</dbReference>
<keyword evidence="1" id="KW-0238">DNA-binding</keyword>
<feature type="transmembrane region" description="Helical" evidence="2">
    <location>
        <begin position="207"/>
        <end position="226"/>
    </location>
</feature>
<feature type="domain" description="HTH cro/C1-type" evidence="3">
    <location>
        <begin position="7"/>
        <end position="61"/>
    </location>
</feature>
<feature type="transmembrane region" description="Helical" evidence="2">
    <location>
        <begin position="361"/>
        <end position="382"/>
    </location>
</feature>
<evidence type="ECO:0000313" key="5">
    <source>
        <dbReference type="Proteomes" id="UP000727506"/>
    </source>
</evidence>
<evidence type="ECO:0000256" key="2">
    <source>
        <dbReference type="SAM" id="Phobius"/>
    </source>
</evidence>
<dbReference type="InterPro" id="IPR001387">
    <property type="entry name" value="Cro/C1-type_HTH"/>
</dbReference>
<sequence>MSFSTNLQHLRATRSMTQEQLAMLLGVSRQAVSKWESDAAYPEMDKLLCLCDIFECSLDELARGDLTHRTREHALAVSPGPATDICDYDRRMRLRATLTASGVACIFLGIAGFCGTGGIAASAGDAYRIACQYAFFAGTLLACVLFGFAHNVQRTFTRRHPFVEDFYTEADKARARKRRNASWAAAAAIAVVGVAACWFQTVFFQHLYGGLASLNIALAGASWLVVHASMGVSRTDIAAYNRRYEEKAARKNSEARRLSLIAGRDVAARDACEGFENHAAADACPQAGCIPSESALAPDAAPMPHGAQSDAGACPSDARPLDANMLYRRVREQRKAAAGIIMTLSAIVVLVMLFVLHSPHWPLALVIGALACVIAWIAIPFCSATR</sequence>
<keyword evidence="2" id="KW-0812">Transmembrane</keyword>
<keyword evidence="2" id="KW-0472">Membrane</keyword>
<accession>A0A943YUX9</accession>
<feature type="transmembrane region" description="Helical" evidence="2">
    <location>
        <begin position="181"/>
        <end position="201"/>
    </location>
</feature>
<evidence type="ECO:0000256" key="1">
    <source>
        <dbReference type="ARBA" id="ARBA00023125"/>
    </source>
</evidence>